<dbReference type="PANTHER" id="PTHR34415">
    <property type="entry name" value="INTEGRASE CATALYTIC DOMAIN-CONTAINING PROTEIN"/>
    <property type="match status" value="1"/>
</dbReference>
<dbReference type="EMBL" id="BMAT01013644">
    <property type="protein sequence ID" value="GFS17248.1"/>
    <property type="molecule type" value="Genomic_DNA"/>
</dbReference>
<evidence type="ECO:0000313" key="2">
    <source>
        <dbReference type="EMBL" id="GFS17248.1"/>
    </source>
</evidence>
<name>A0AAV4J5L2_9GAST</name>
<sequence length="144" mass="16489">MIYFTTIVPAEVKTLVLFCDSCAGQNKNWSVIRYLHFLTAHLQRFDEIKMSFPIRGHSYMECDRDMAVINQKARVEVLDDWIREFEAARKNPSPFIFVRANQGMFLGMAQHLKKPVQSSLSGSQTPHKGDCLCKAAPKINPLQE</sequence>
<accession>A0AAV4J5L2</accession>
<protein>
    <recommendedName>
        <fullName evidence="1">DUF7869 domain-containing protein</fullName>
    </recommendedName>
</protein>
<dbReference type="Proteomes" id="UP000762676">
    <property type="component" value="Unassembled WGS sequence"/>
</dbReference>
<organism evidence="2 3">
    <name type="scientific">Elysia marginata</name>
    <dbReference type="NCBI Taxonomy" id="1093978"/>
    <lineage>
        <taxon>Eukaryota</taxon>
        <taxon>Metazoa</taxon>
        <taxon>Spiralia</taxon>
        <taxon>Lophotrochozoa</taxon>
        <taxon>Mollusca</taxon>
        <taxon>Gastropoda</taxon>
        <taxon>Heterobranchia</taxon>
        <taxon>Euthyneura</taxon>
        <taxon>Panpulmonata</taxon>
        <taxon>Sacoglossa</taxon>
        <taxon>Placobranchoidea</taxon>
        <taxon>Plakobranchidae</taxon>
        <taxon>Elysia</taxon>
    </lineage>
</organism>
<dbReference type="InterPro" id="IPR057191">
    <property type="entry name" value="DUF7869"/>
</dbReference>
<keyword evidence="3" id="KW-1185">Reference proteome</keyword>
<dbReference type="PANTHER" id="PTHR34415:SF1">
    <property type="entry name" value="INTEGRASE CATALYTIC DOMAIN-CONTAINING PROTEIN"/>
    <property type="match status" value="1"/>
</dbReference>
<gene>
    <name evidence="2" type="ORF">ElyMa_006817700</name>
</gene>
<comment type="caution">
    <text evidence="2">The sequence shown here is derived from an EMBL/GenBank/DDBJ whole genome shotgun (WGS) entry which is preliminary data.</text>
</comment>
<dbReference type="AlphaFoldDB" id="A0AAV4J5L2"/>
<feature type="domain" description="DUF7869" evidence="1">
    <location>
        <begin position="13"/>
        <end position="74"/>
    </location>
</feature>
<dbReference type="Pfam" id="PF25273">
    <property type="entry name" value="DUF7869"/>
    <property type="match status" value="1"/>
</dbReference>
<evidence type="ECO:0000259" key="1">
    <source>
        <dbReference type="Pfam" id="PF25273"/>
    </source>
</evidence>
<reference evidence="2 3" key="1">
    <citation type="journal article" date="2021" name="Elife">
        <title>Chloroplast acquisition without the gene transfer in kleptoplastic sea slugs, Plakobranchus ocellatus.</title>
        <authorList>
            <person name="Maeda T."/>
            <person name="Takahashi S."/>
            <person name="Yoshida T."/>
            <person name="Shimamura S."/>
            <person name="Takaki Y."/>
            <person name="Nagai Y."/>
            <person name="Toyoda A."/>
            <person name="Suzuki Y."/>
            <person name="Arimoto A."/>
            <person name="Ishii H."/>
            <person name="Satoh N."/>
            <person name="Nishiyama T."/>
            <person name="Hasebe M."/>
            <person name="Maruyama T."/>
            <person name="Minagawa J."/>
            <person name="Obokata J."/>
            <person name="Shigenobu S."/>
        </authorList>
    </citation>
    <scope>NUCLEOTIDE SEQUENCE [LARGE SCALE GENOMIC DNA]</scope>
</reference>
<evidence type="ECO:0000313" key="3">
    <source>
        <dbReference type="Proteomes" id="UP000762676"/>
    </source>
</evidence>
<proteinExistence type="predicted"/>